<comment type="caution">
    <text evidence="1">The sequence shown here is derived from an EMBL/GenBank/DDBJ whole genome shotgun (WGS) entry which is preliminary data.</text>
</comment>
<reference evidence="1 2" key="1">
    <citation type="journal article" date="2018" name="ISME J.">
        <title>Endosymbiont genomes yield clues of tubeworm success.</title>
        <authorList>
            <person name="Li Y."/>
            <person name="Liles M.R."/>
            <person name="Halanych K.M."/>
        </authorList>
    </citation>
    <scope>NUCLEOTIDE SEQUENCE [LARGE SCALE GENOMIC DNA]</scope>
    <source>
        <strain evidence="1">A1422</strain>
    </source>
</reference>
<sequence length="398" mass="45700">MSHPIQQVVDQLLLEQGEYSPLELLLSEGRLDYSDYEVWRTGGIPRLEQVLFGDPEMLDGLLAKTQEYATALALQPETLRYHAWGGSGGSPLSFSDNNIREQRFHTVFRKAKDQPQFDLFMDATATNLANGIVLALIDRNNHEAHRLLDQLYEVDPGHPRLGALERMVEAGDRLAEPVADCEWELHYLQDELLPLAERELGRESRNLLVPHWRRLTDALQGQAFDPTQPELHASYTASQAFDWETVRRTTQEDPDWPQQVLLLRRHAHACGRMHNLLESLQSWIRLCWSSPHEGVAIATEADTDLQQMWRLFLALDPELTAEDFPAWLILTRPGLAQQLPSPKGDKLCPPSYARVYHMLRDRQQSQNTPGATEIQRRGELKQLNPELFIHYMRARTAR</sequence>
<proteinExistence type="predicted"/>
<dbReference type="AlphaFoldDB" id="A0A370DF01"/>
<evidence type="ECO:0000313" key="1">
    <source>
        <dbReference type="EMBL" id="RDH83488.1"/>
    </source>
</evidence>
<protein>
    <submittedName>
        <fullName evidence="1">Uncharacterized protein</fullName>
    </submittedName>
</protein>
<gene>
    <name evidence="1" type="ORF">DIZ79_17525</name>
</gene>
<dbReference type="EMBL" id="QFXD01000316">
    <property type="protein sequence ID" value="RDH83488.1"/>
    <property type="molecule type" value="Genomic_DNA"/>
</dbReference>
<name>A0A370DF01_9GAMM</name>
<evidence type="ECO:0000313" key="2">
    <source>
        <dbReference type="Proteomes" id="UP000255508"/>
    </source>
</evidence>
<accession>A0A370DF01</accession>
<organism evidence="1 2">
    <name type="scientific">endosymbiont of Lamellibrachia luymesi</name>
    <dbReference type="NCBI Taxonomy" id="2200907"/>
    <lineage>
        <taxon>Bacteria</taxon>
        <taxon>Pseudomonadati</taxon>
        <taxon>Pseudomonadota</taxon>
        <taxon>Gammaproteobacteria</taxon>
        <taxon>sulfur-oxidizing symbionts</taxon>
    </lineage>
</organism>
<dbReference type="Proteomes" id="UP000255508">
    <property type="component" value="Unassembled WGS sequence"/>
</dbReference>